<organism evidence="1 2">
    <name type="scientific">Tritrichomonas musculus</name>
    <dbReference type="NCBI Taxonomy" id="1915356"/>
    <lineage>
        <taxon>Eukaryota</taxon>
        <taxon>Metamonada</taxon>
        <taxon>Parabasalia</taxon>
        <taxon>Tritrichomonadida</taxon>
        <taxon>Tritrichomonadidae</taxon>
        <taxon>Tritrichomonas</taxon>
    </lineage>
</organism>
<reference evidence="1 2" key="1">
    <citation type="submission" date="2024-04" db="EMBL/GenBank/DDBJ databases">
        <title>Tritrichomonas musculus Genome.</title>
        <authorList>
            <person name="Alves-Ferreira E."/>
            <person name="Grigg M."/>
            <person name="Lorenzi H."/>
            <person name="Galac M."/>
        </authorList>
    </citation>
    <scope>NUCLEOTIDE SEQUENCE [LARGE SCALE GENOMIC DNA]</scope>
    <source>
        <strain evidence="1 2">EAF2021</strain>
    </source>
</reference>
<dbReference type="InterPro" id="IPR053139">
    <property type="entry name" value="Surface_bspA-like"/>
</dbReference>
<dbReference type="InterPro" id="IPR026906">
    <property type="entry name" value="LRR_5"/>
</dbReference>
<dbReference type="Pfam" id="PF13306">
    <property type="entry name" value="LRR_5"/>
    <property type="match status" value="1"/>
</dbReference>
<name>A0ABR2GYC5_9EUKA</name>
<dbReference type="PANTHER" id="PTHR45661">
    <property type="entry name" value="SURFACE ANTIGEN"/>
    <property type="match status" value="1"/>
</dbReference>
<dbReference type="Gene3D" id="3.80.10.10">
    <property type="entry name" value="Ribonuclease Inhibitor"/>
    <property type="match status" value="3"/>
</dbReference>
<dbReference type="EMBL" id="JAPFFF010000053">
    <property type="protein sequence ID" value="KAK8838934.1"/>
    <property type="molecule type" value="Genomic_DNA"/>
</dbReference>
<dbReference type="SUPFAM" id="SSF52058">
    <property type="entry name" value="L domain-like"/>
    <property type="match status" value="1"/>
</dbReference>
<evidence type="ECO:0008006" key="3">
    <source>
        <dbReference type="Google" id="ProtNLM"/>
    </source>
</evidence>
<keyword evidence="2" id="KW-1185">Reference proteome</keyword>
<sequence>MTGSLIIPESITIIGSNAFEFGSGFTSLAFNDKTAKALTTLQINSNAFDGCSGLTSISFSNHIDFIGNDAFSGCPNLKGPHVIPDSVTQIGKNAFKNCQFESLKLSNQLKSNGSSSFSYCSVLKGDLIIPDSVVEINQNAFENCYGLSSLKLGEKKAIIGPRAFYNCSNLSGSLNLPQSFSEIGKLSFGLTNFSDVVYRGASAPICSSSFSQKENFIAHVSKSFNDTKFCGLETVADIPIESASPSEIMTSNDETTASLIGETVTLTYLLLYIGH</sequence>
<evidence type="ECO:0000313" key="2">
    <source>
        <dbReference type="Proteomes" id="UP001470230"/>
    </source>
</evidence>
<gene>
    <name evidence="1" type="ORF">M9Y10_032393</name>
</gene>
<dbReference type="InterPro" id="IPR032675">
    <property type="entry name" value="LRR_dom_sf"/>
</dbReference>
<protein>
    <recommendedName>
        <fullName evidence="3">Surface antigen BspA-like</fullName>
    </recommendedName>
</protein>
<accession>A0ABR2GYC5</accession>
<proteinExistence type="predicted"/>
<evidence type="ECO:0000313" key="1">
    <source>
        <dbReference type="EMBL" id="KAK8838934.1"/>
    </source>
</evidence>
<dbReference type="PANTHER" id="PTHR45661:SF3">
    <property type="entry name" value="IG-LIKE DOMAIN-CONTAINING PROTEIN"/>
    <property type="match status" value="1"/>
</dbReference>
<comment type="caution">
    <text evidence="1">The sequence shown here is derived from an EMBL/GenBank/DDBJ whole genome shotgun (WGS) entry which is preliminary data.</text>
</comment>
<dbReference type="Proteomes" id="UP001470230">
    <property type="component" value="Unassembled WGS sequence"/>
</dbReference>